<accession>M2APK2</accession>
<dbReference type="RefSeq" id="WP_008653126.1">
    <property type="nucleotide sequence ID" value="NZ_ANMO01000013.1"/>
</dbReference>
<evidence type="ECO:0000313" key="3">
    <source>
        <dbReference type="Proteomes" id="UP000011529"/>
    </source>
</evidence>
<protein>
    <submittedName>
        <fullName evidence="2">Secreted protein</fullName>
    </submittedName>
</protein>
<organism evidence="2 3">
    <name type="scientific">Rhodopirellula europaea 6C</name>
    <dbReference type="NCBI Taxonomy" id="1263867"/>
    <lineage>
        <taxon>Bacteria</taxon>
        <taxon>Pseudomonadati</taxon>
        <taxon>Planctomycetota</taxon>
        <taxon>Planctomycetia</taxon>
        <taxon>Pirellulales</taxon>
        <taxon>Pirellulaceae</taxon>
        <taxon>Rhodopirellula</taxon>
    </lineage>
</organism>
<reference evidence="2" key="2">
    <citation type="journal article" date="2013" name="Mar. Genomics">
        <title>Expression of sulfatases in Rhodopirellula baltica and the diversity of sulfatases in the genus Rhodopirellula.</title>
        <authorList>
            <person name="Wegner C.E."/>
            <person name="Richter-Heitmann T."/>
            <person name="Klindworth A."/>
            <person name="Klockow C."/>
            <person name="Richter M."/>
            <person name="Achstetter T."/>
            <person name="Glockner F.O."/>
            <person name="Harder J."/>
        </authorList>
    </citation>
    <scope>NUCLEOTIDE SEQUENCE [LARGE SCALE GENOMIC DNA]</scope>
    <source>
        <strain evidence="2">6C</strain>
    </source>
</reference>
<evidence type="ECO:0000313" key="2">
    <source>
        <dbReference type="EMBL" id="EMB19000.1"/>
    </source>
</evidence>
<dbReference type="AlphaFoldDB" id="M2APK2"/>
<dbReference type="EMBL" id="ANMO01000013">
    <property type="protein sequence ID" value="EMB19000.1"/>
    <property type="molecule type" value="Genomic_DNA"/>
</dbReference>
<dbReference type="Proteomes" id="UP000011529">
    <property type="component" value="Unassembled WGS sequence"/>
</dbReference>
<gene>
    <name evidence="2" type="ORF">RE6C_00272</name>
</gene>
<comment type="caution">
    <text evidence="2">The sequence shown here is derived from an EMBL/GenBank/DDBJ whole genome shotgun (WGS) entry which is preliminary data.</text>
</comment>
<sequence>MKALFASLFIAVAVMSLPQFVAAQTSGQTEVDEGSRLPAPSRLVRAAMVGPRYRFRLLFSKPFADAFESSAQQKELESKVLERISLDKPEINQLVREVDDQTTEAEAERIFADVRKRYSDEISLAEDELANIVGPEHYERLILTHLGLVGPTGLLDHRIADAIGLEGESLQDVRKLIKDFVNEIRGQKEILKESDAEDFKARFDSQLRSKLNLEQREMMERAEKHAIEFMSHDTRDLHEMQIPSFSSTPELP</sequence>
<evidence type="ECO:0000256" key="1">
    <source>
        <dbReference type="SAM" id="SignalP"/>
    </source>
</evidence>
<proteinExistence type="predicted"/>
<feature type="chain" id="PRO_5004020587" evidence="1">
    <location>
        <begin position="24"/>
        <end position="252"/>
    </location>
</feature>
<keyword evidence="3" id="KW-1185">Reference proteome</keyword>
<feature type="signal peptide" evidence="1">
    <location>
        <begin position="1"/>
        <end position="23"/>
    </location>
</feature>
<reference evidence="2" key="1">
    <citation type="submission" date="2012-11" db="EMBL/GenBank/DDBJ databases">
        <title>Permanent draft genomes of Rhodopirellula europaea strain SH398 and 6C.</title>
        <authorList>
            <person name="Richter M."/>
            <person name="Richter-Heitmann T."/>
            <person name="Frank C."/>
            <person name="Harder J."/>
            <person name="Glockner F.O."/>
        </authorList>
    </citation>
    <scope>NUCLEOTIDE SEQUENCE</scope>
    <source>
        <strain evidence="2">6C</strain>
    </source>
</reference>
<dbReference type="PATRIC" id="fig|1263867.3.peg.295"/>
<name>M2APK2_9BACT</name>
<keyword evidence="1" id="KW-0732">Signal</keyword>